<dbReference type="RefSeq" id="WP_294174302.1">
    <property type="nucleotide sequence ID" value="NZ_CADCVZ010000058.1"/>
</dbReference>
<dbReference type="SUPFAM" id="SSF75304">
    <property type="entry name" value="Amidase signature (AS) enzymes"/>
    <property type="match status" value="1"/>
</dbReference>
<dbReference type="Pfam" id="PF01425">
    <property type="entry name" value="Amidase"/>
    <property type="match status" value="1"/>
</dbReference>
<dbReference type="EMBL" id="CADCVZ010000058">
    <property type="protein sequence ID" value="CAA9520767.1"/>
    <property type="molecule type" value="Genomic_DNA"/>
</dbReference>
<dbReference type="PANTHER" id="PTHR11895:SF176">
    <property type="entry name" value="AMIDASE AMID-RELATED"/>
    <property type="match status" value="1"/>
</dbReference>
<dbReference type="InterPro" id="IPR036928">
    <property type="entry name" value="AS_sf"/>
</dbReference>
<reference evidence="2" key="1">
    <citation type="submission" date="2020-02" db="EMBL/GenBank/DDBJ databases">
        <authorList>
            <person name="Meier V. D."/>
        </authorList>
    </citation>
    <scope>NUCLEOTIDE SEQUENCE</scope>
    <source>
        <strain evidence="2">AVDCRST_MAG09</strain>
    </source>
</reference>
<feature type="non-terminal residue" evidence="2">
    <location>
        <position position="1"/>
    </location>
</feature>
<dbReference type="AlphaFoldDB" id="A0A6J4TE34"/>
<dbReference type="PANTHER" id="PTHR11895">
    <property type="entry name" value="TRANSAMIDASE"/>
    <property type="match status" value="1"/>
</dbReference>
<protein>
    <recommendedName>
        <fullName evidence="1">Amidase domain-containing protein</fullName>
    </recommendedName>
</protein>
<proteinExistence type="predicted"/>
<accession>A0A6J4TE34</accession>
<evidence type="ECO:0000313" key="2">
    <source>
        <dbReference type="EMBL" id="CAA9520767.1"/>
    </source>
</evidence>
<feature type="domain" description="Amidase" evidence="1">
    <location>
        <begin position="1"/>
        <end position="256"/>
    </location>
</feature>
<name>A0A6J4TE34_9SPHN</name>
<dbReference type="GO" id="GO:0003824">
    <property type="term" value="F:catalytic activity"/>
    <property type="evidence" value="ECO:0007669"/>
    <property type="project" value="InterPro"/>
</dbReference>
<organism evidence="2">
    <name type="scientific">uncultured Sphingomonas sp</name>
    <dbReference type="NCBI Taxonomy" id="158754"/>
    <lineage>
        <taxon>Bacteria</taxon>
        <taxon>Pseudomonadati</taxon>
        <taxon>Pseudomonadota</taxon>
        <taxon>Alphaproteobacteria</taxon>
        <taxon>Sphingomonadales</taxon>
        <taxon>Sphingomonadaceae</taxon>
        <taxon>Sphingomonas</taxon>
        <taxon>environmental samples</taxon>
    </lineage>
</organism>
<dbReference type="InterPro" id="IPR023631">
    <property type="entry name" value="Amidase_dom"/>
</dbReference>
<dbReference type="Gene3D" id="3.90.1300.10">
    <property type="entry name" value="Amidase signature (AS) domain"/>
    <property type="match status" value="1"/>
</dbReference>
<evidence type="ECO:0000259" key="1">
    <source>
        <dbReference type="Pfam" id="PF01425"/>
    </source>
</evidence>
<dbReference type="InterPro" id="IPR000120">
    <property type="entry name" value="Amidase"/>
</dbReference>
<sequence>GGSIRVPAANCGVVGFKPTYGLVPLDGALPLSPTCDHAGPIARSVEDARLLTQVLTARELPYRHIGKPRLGYPAAYLNGRLSHPMKSAFEQLLQQFSAAGAEISAIAVPDMDPTLAAYTPIVRAEAWQVHRAALGTTPQGFSEPVRRALQSGAAITQARYAEALAQRSRVTEGLRRAFSSGEVHALLLPTTPTPPLRRGETEVTLQRGSLPHREAQLALTAPFSMTGVPVAAIPFGGVAGFPVSLQIVTPYGEDALALNIAAWAERVLEAGAKA</sequence>
<gene>
    <name evidence="2" type="ORF">AVDCRST_MAG09-2027</name>
</gene>